<dbReference type="Pfam" id="PF24496">
    <property type="entry name" value="DUF7588"/>
    <property type="match status" value="1"/>
</dbReference>
<keyword evidence="1" id="KW-0863">Zinc-finger</keyword>
<dbReference type="PROSITE" id="PS50158">
    <property type="entry name" value="ZF_CCHC"/>
    <property type="match status" value="1"/>
</dbReference>
<evidence type="ECO:0000313" key="6">
    <source>
        <dbReference type="Proteomes" id="UP000824120"/>
    </source>
</evidence>
<keyword evidence="2" id="KW-0175">Coiled coil</keyword>
<dbReference type="InterPro" id="IPR056010">
    <property type="entry name" value="DUF7588"/>
</dbReference>
<dbReference type="InterPro" id="IPR036875">
    <property type="entry name" value="Znf_CCHC_sf"/>
</dbReference>
<dbReference type="AlphaFoldDB" id="A0A9J5WVY3"/>
<feature type="region of interest" description="Disordered" evidence="3">
    <location>
        <begin position="239"/>
        <end position="289"/>
    </location>
</feature>
<dbReference type="PANTHER" id="PTHR33054:SF13">
    <property type="entry name" value="CCHC-TYPE DOMAIN-CONTAINING PROTEIN"/>
    <property type="match status" value="1"/>
</dbReference>
<proteinExistence type="predicted"/>
<dbReference type="OrthoDB" id="1401424at2759"/>
<organism evidence="5 6">
    <name type="scientific">Solanum commersonii</name>
    <name type="common">Commerson's wild potato</name>
    <name type="synonym">Commerson's nightshade</name>
    <dbReference type="NCBI Taxonomy" id="4109"/>
    <lineage>
        <taxon>Eukaryota</taxon>
        <taxon>Viridiplantae</taxon>
        <taxon>Streptophyta</taxon>
        <taxon>Embryophyta</taxon>
        <taxon>Tracheophyta</taxon>
        <taxon>Spermatophyta</taxon>
        <taxon>Magnoliopsida</taxon>
        <taxon>eudicotyledons</taxon>
        <taxon>Gunneridae</taxon>
        <taxon>Pentapetalae</taxon>
        <taxon>asterids</taxon>
        <taxon>lamiids</taxon>
        <taxon>Solanales</taxon>
        <taxon>Solanaceae</taxon>
        <taxon>Solanoideae</taxon>
        <taxon>Solaneae</taxon>
        <taxon>Solanum</taxon>
    </lineage>
</organism>
<reference evidence="5 6" key="1">
    <citation type="submission" date="2020-09" db="EMBL/GenBank/DDBJ databases">
        <title>De no assembly of potato wild relative species, Solanum commersonii.</title>
        <authorList>
            <person name="Cho K."/>
        </authorList>
    </citation>
    <scope>NUCLEOTIDE SEQUENCE [LARGE SCALE GENOMIC DNA]</scope>
    <source>
        <strain evidence="5">LZ3.2</strain>
        <tissue evidence="5">Leaf</tissue>
    </source>
</reference>
<sequence>MTDKLIDFSLESPAREKNSKEFLKSRWKPFRKWFFKNFNKEKRICFQEEFYKDLFESKQNVLIAFVPWFITKHVHSYISMIERDYKEKTSDKINKISEKYARKLVQQMYYYPRPTPQDVLLEEHEHKEIYEWNIDGRWFDNSETIRTMLQNLRCKTLTSFKFYKDVFLCRVMELTECNSSHWKFKKTLRGDSQSINYDNYTYGKLISACLNQQVKRHRLNERQQLGELCEQFALDIPKASSKDRKHSSKNKSSKKDYKARKKRRIEKKERRAESYKEKRRFNKSSDKFGKSDTCHRCGRFGHYAKGCNVRNKINHLNIEDNIKDSLCKILLNSESEETDAGYSSYGESSSNEDRALDQENCMISDSECLPCQQGPSCDNKEGDDLYKIYSLIKLLQIVKDLEIRAQIIDKIGEASTTSGSHIEEDNILAKERSYTMSKVKKLLHEKRKLISTPTTIWDLKEEINNLKSDIQILNKKNVAIENRLNNIESQKGHDSSSESSYEDEGDSFLQMLKMINELSSKLISKNQQVNFIKDEINNIGVDTILQNSKLQENISFLKNQFSLKICGDHPNEFWNRKKHVVGLPYEDNFNNSNIPTKARPCQMNFGYLELCKKEINSLLKKGLIRHSKLLAANIASRNDLNTYHPMYKEFLDFMQSKQGKHYIPQTYSTVLIDEKNIEIFDQNDKKEAILLLEKSYTTPAYKYKMHYKMILSATGSGEFQHFYPVNTKKVYNFSKIIIKRVMAPEE</sequence>
<dbReference type="GO" id="GO:0008270">
    <property type="term" value="F:zinc ion binding"/>
    <property type="evidence" value="ECO:0007669"/>
    <property type="project" value="UniProtKB-KW"/>
</dbReference>
<feature type="domain" description="CCHC-type" evidence="4">
    <location>
        <begin position="294"/>
        <end position="307"/>
    </location>
</feature>
<evidence type="ECO:0000259" key="4">
    <source>
        <dbReference type="PROSITE" id="PS50158"/>
    </source>
</evidence>
<protein>
    <recommendedName>
        <fullName evidence="4">CCHC-type domain-containing protein</fullName>
    </recommendedName>
</protein>
<dbReference type="EMBL" id="JACXVP010000010">
    <property type="protein sequence ID" value="KAG5579985.1"/>
    <property type="molecule type" value="Genomic_DNA"/>
</dbReference>
<evidence type="ECO:0000256" key="3">
    <source>
        <dbReference type="SAM" id="MobiDB-lite"/>
    </source>
</evidence>
<comment type="caution">
    <text evidence="5">The sequence shown here is derived from an EMBL/GenBank/DDBJ whole genome shotgun (WGS) entry which is preliminary data.</text>
</comment>
<name>A0A9J5WVY3_SOLCO</name>
<dbReference type="Proteomes" id="UP000824120">
    <property type="component" value="Chromosome 10"/>
</dbReference>
<evidence type="ECO:0000256" key="2">
    <source>
        <dbReference type="SAM" id="Coils"/>
    </source>
</evidence>
<feature type="compositionally biased region" description="Basic residues" evidence="3">
    <location>
        <begin position="243"/>
        <end position="265"/>
    </location>
</feature>
<evidence type="ECO:0000313" key="5">
    <source>
        <dbReference type="EMBL" id="KAG5579985.1"/>
    </source>
</evidence>
<feature type="coiled-coil region" evidence="2">
    <location>
        <begin position="456"/>
        <end position="490"/>
    </location>
</feature>
<dbReference type="PANTHER" id="PTHR33054">
    <property type="entry name" value="CCHC-TYPE DOMAIN-CONTAINING PROTEIN"/>
    <property type="match status" value="1"/>
</dbReference>
<dbReference type="InterPro" id="IPR001878">
    <property type="entry name" value="Znf_CCHC"/>
</dbReference>
<accession>A0A9J5WVY3</accession>
<dbReference type="GO" id="GO:0003676">
    <property type="term" value="F:nucleic acid binding"/>
    <property type="evidence" value="ECO:0007669"/>
    <property type="project" value="InterPro"/>
</dbReference>
<gene>
    <name evidence="5" type="ORF">H5410_050612</name>
</gene>
<evidence type="ECO:0000256" key="1">
    <source>
        <dbReference type="PROSITE-ProRule" id="PRU00047"/>
    </source>
</evidence>
<keyword evidence="1" id="KW-0479">Metal-binding</keyword>
<feature type="compositionally biased region" description="Basic and acidic residues" evidence="3">
    <location>
        <begin position="266"/>
        <end position="276"/>
    </location>
</feature>
<dbReference type="SUPFAM" id="SSF57756">
    <property type="entry name" value="Retrovirus zinc finger-like domains"/>
    <property type="match status" value="1"/>
</dbReference>
<keyword evidence="1" id="KW-0862">Zinc</keyword>
<keyword evidence="6" id="KW-1185">Reference proteome</keyword>